<dbReference type="Proteomes" id="UP000886523">
    <property type="component" value="Unassembled WGS sequence"/>
</dbReference>
<comment type="caution">
    <text evidence="1">The sequence shown here is derived from an EMBL/GenBank/DDBJ whole genome shotgun (WGS) entry which is preliminary data.</text>
</comment>
<proteinExistence type="predicted"/>
<name>A0A9P6BB65_9AGAM</name>
<dbReference type="AlphaFoldDB" id="A0A9P6BB65"/>
<sequence>MHGMNQWSEDEKKASLHFLLEDFANFRENQNLNYMKAWFHPKSSKSEKQIKSMFQDAYHLLKYIHCQESHMGGGDGDILKYKATMKGIDVKSEPEFSMNVVNAFHKAGYYDMFEILCAGQPEVNKLVDLDSTHSKDEDPDDNAPKTT</sequence>
<dbReference type="EMBL" id="MU128910">
    <property type="protein sequence ID" value="KAF9520799.1"/>
    <property type="molecule type" value="Genomic_DNA"/>
</dbReference>
<organism evidence="1 2">
    <name type="scientific">Hydnum rufescens UP504</name>
    <dbReference type="NCBI Taxonomy" id="1448309"/>
    <lineage>
        <taxon>Eukaryota</taxon>
        <taxon>Fungi</taxon>
        <taxon>Dikarya</taxon>
        <taxon>Basidiomycota</taxon>
        <taxon>Agaricomycotina</taxon>
        <taxon>Agaricomycetes</taxon>
        <taxon>Cantharellales</taxon>
        <taxon>Hydnaceae</taxon>
        <taxon>Hydnum</taxon>
    </lineage>
</organism>
<protein>
    <submittedName>
        <fullName evidence="1">Uncharacterized protein</fullName>
    </submittedName>
</protein>
<gene>
    <name evidence="1" type="ORF">BS47DRAFT_1357196</name>
</gene>
<reference evidence="1" key="1">
    <citation type="journal article" date="2020" name="Nat. Commun.">
        <title>Large-scale genome sequencing of mycorrhizal fungi provides insights into the early evolution of symbiotic traits.</title>
        <authorList>
            <person name="Miyauchi S."/>
            <person name="Kiss E."/>
            <person name="Kuo A."/>
            <person name="Drula E."/>
            <person name="Kohler A."/>
            <person name="Sanchez-Garcia M."/>
            <person name="Morin E."/>
            <person name="Andreopoulos B."/>
            <person name="Barry K.W."/>
            <person name="Bonito G."/>
            <person name="Buee M."/>
            <person name="Carver A."/>
            <person name="Chen C."/>
            <person name="Cichocki N."/>
            <person name="Clum A."/>
            <person name="Culley D."/>
            <person name="Crous P.W."/>
            <person name="Fauchery L."/>
            <person name="Girlanda M."/>
            <person name="Hayes R.D."/>
            <person name="Keri Z."/>
            <person name="LaButti K."/>
            <person name="Lipzen A."/>
            <person name="Lombard V."/>
            <person name="Magnuson J."/>
            <person name="Maillard F."/>
            <person name="Murat C."/>
            <person name="Nolan M."/>
            <person name="Ohm R.A."/>
            <person name="Pangilinan J."/>
            <person name="Pereira M.F."/>
            <person name="Perotto S."/>
            <person name="Peter M."/>
            <person name="Pfister S."/>
            <person name="Riley R."/>
            <person name="Sitrit Y."/>
            <person name="Stielow J.B."/>
            <person name="Szollosi G."/>
            <person name="Zifcakova L."/>
            <person name="Stursova M."/>
            <person name="Spatafora J.W."/>
            <person name="Tedersoo L."/>
            <person name="Vaario L.M."/>
            <person name="Yamada A."/>
            <person name="Yan M."/>
            <person name="Wang P."/>
            <person name="Xu J."/>
            <person name="Bruns T."/>
            <person name="Baldrian P."/>
            <person name="Vilgalys R."/>
            <person name="Dunand C."/>
            <person name="Henrissat B."/>
            <person name="Grigoriev I.V."/>
            <person name="Hibbett D."/>
            <person name="Nagy L.G."/>
            <person name="Martin F.M."/>
        </authorList>
    </citation>
    <scope>NUCLEOTIDE SEQUENCE</scope>
    <source>
        <strain evidence="1">UP504</strain>
    </source>
</reference>
<keyword evidence="2" id="KW-1185">Reference proteome</keyword>
<evidence type="ECO:0000313" key="2">
    <source>
        <dbReference type="Proteomes" id="UP000886523"/>
    </source>
</evidence>
<accession>A0A9P6BB65</accession>
<evidence type="ECO:0000313" key="1">
    <source>
        <dbReference type="EMBL" id="KAF9520799.1"/>
    </source>
</evidence>